<dbReference type="Proteomes" id="UP000299102">
    <property type="component" value="Unassembled WGS sequence"/>
</dbReference>
<evidence type="ECO:0000313" key="1">
    <source>
        <dbReference type="EMBL" id="GBP89890.1"/>
    </source>
</evidence>
<protein>
    <submittedName>
        <fullName evidence="1">Uncharacterized protein</fullName>
    </submittedName>
</protein>
<evidence type="ECO:0000313" key="2">
    <source>
        <dbReference type="Proteomes" id="UP000299102"/>
    </source>
</evidence>
<organism evidence="1 2">
    <name type="scientific">Eumeta variegata</name>
    <name type="common">Bagworm moth</name>
    <name type="synonym">Eumeta japonica</name>
    <dbReference type="NCBI Taxonomy" id="151549"/>
    <lineage>
        <taxon>Eukaryota</taxon>
        <taxon>Metazoa</taxon>
        <taxon>Ecdysozoa</taxon>
        <taxon>Arthropoda</taxon>
        <taxon>Hexapoda</taxon>
        <taxon>Insecta</taxon>
        <taxon>Pterygota</taxon>
        <taxon>Neoptera</taxon>
        <taxon>Endopterygota</taxon>
        <taxon>Lepidoptera</taxon>
        <taxon>Glossata</taxon>
        <taxon>Ditrysia</taxon>
        <taxon>Tineoidea</taxon>
        <taxon>Psychidae</taxon>
        <taxon>Oiketicinae</taxon>
        <taxon>Eumeta</taxon>
    </lineage>
</organism>
<reference evidence="1 2" key="1">
    <citation type="journal article" date="2019" name="Commun. Biol.">
        <title>The bagworm genome reveals a unique fibroin gene that provides high tensile strength.</title>
        <authorList>
            <person name="Kono N."/>
            <person name="Nakamura H."/>
            <person name="Ohtoshi R."/>
            <person name="Tomita M."/>
            <person name="Numata K."/>
            <person name="Arakawa K."/>
        </authorList>
    </citation>
    <scope>NUCLEOTIDE SEQUENCE [LARGE SCALE GENOMIC DNA]</scope>
</reference>
<accession>A0A4C1ZPS1</accession>
<keyword evidence="2" id="KW-1185">Reference proteome</keyword>
<dbReference type="EMBL" id="BGZK01002041">
    <property type="protein sequence ID" value="GBP89890.1"/>
    <property type="molecule type" value="Genomic_DNA"/>
</dbReference>
<gene>
    <name evidence="1" type="ORF">EVAR_61168_1</name>
</gene>
<proteinExistence type="predicted"/>
<dbReference type="AlphaFoldDB" id="A0A4C1ZPS1"/>
<sequence>MFVFTSVELNFELSTPARVDTRTSTTVVSEGDVGRKASFNFTRFENSEEIASAQGCFSRKSAGVTPSSSKLTILLTLI</sequence>
<name>A0A4C1ZPS1_EUMVA</name>
<comment type="caution">
    <text evidence="1">The sequence shown here is derived from an EMBL/GenBank/DDBJ whole genome shotgun (WGS) entry which is preliminary data.</text>
</comment>